<evidence type="ECO:0000313" key="1">
    <source>
        <dbReference type="EMBL" id="BES81361.1"/>
    </source>
</evidence>
<dbReference type="GeneID" id="89288947"/>
<evidence type="ECO:0008006" key="3">
    <source>
        <dbReference type="Google" id="ProtNLM"/>
    </source>
</evidence>
<dbReference type="EMBL" id="AP028907">
    <property type="protein sequence ID" value="BES81361.1"/>
    <property type="molecule type" value="Genomic_DNA"/>
</dbReference>
<reference evidence="1 2" key="1">
    <citation type="submission" date="2023-09" db="EMBL/GenBank/DDBJ databases">
        <title>Pyrofollis japonicus gen. nov. sp. nov., a novel member of the family Pyrodictiaceae isolated from the Iheya North hydrothermal field.</title>
        <authorList>
            <person name="Miyazaki U."/>
            <person name="Sanari M."/>
            <person name="Tame A."/>
            <person name="Kitajima M."/>
            <person name="Okamoto A."/>
            <person name="Sawayama S."/>
            <person name="Miyazaki J."/>
            <person name="Takai K."/>
            <person name="Nakagawa S."/>
        </authorList>
    </citation>
    <scope>NUCLEOTIDE SEQUENCE [LARGE SCALE GENOMIC DNA]</scope>
    <source>
        <strain evidence="1 2">AV2</strain>
    </source>
</reference>
<protein>
    <recommendedName>
        <fullName evidence="3">HEPN domain-containing protein</fullName>
    </recommendedName>
</protein>
<dbReference type="RefSeq" id="WP_338252381.1">
    <property type="nucleotide sequence ID" value="NZ_AP028907.1"/>
</dbReference>
<organism evidence="1 2">
    <name type="scientific">Pyrodictium abyssi</name>
    <dbReference type="NCBI Taxonomy" id="54256"/>
    <lineage>
        <taxon>Archaea</taxon>
        <taxon>Thermoproteota</taxon>
        <taxon>Thermoprotei</taxon>
        <taxon>Desulfurococcales</taxon>
        <taxon>Pyrodictiaceae</taxon>
        <taxon>Pyrodictium</taxon>
    </lineage>
</organism>
<accession>A0ABN6ZM63</accession>
<name>A0ABN6ZM63_9CREN</name>
<keyword evidence="2" id="KW-1185">Reference proteome</keyword>
<sequence>MRMTPRSSRDYIDERLMLAAERAAEILVEHMNEWKDTIDAYWLLRRYEDEVGVPVTYDIVEQAVEKARRVLEATGQSISHVKV</sequence>
<gene>
    <name evidence="1" type="ORF">PABY_09280</name>
</gene>
<dbReference type="Proteomes" id="UP001341135">
    <property type="component" value="Chromosome"/>
</dbReference>
<proteinExistence type="predicted"/>
<evidence type="ECO:0000313" key="2">
    <source>
        <dbReference type="Proteomes" id="UP001341135"/>
    </source>
</evidence>